<proteinExistence type="predicted"/>
<name>A0ABS6YDC2_9BACT</name>
<comment type="caution">
    <text evidence="3">The sequence shown here is derived from an EMBL/GenBank/DDBJ whole genome shotgun (WGS) entry which is preliminary data.</text>
</comment>
<dbReference type="SMART" id="SM00530">
    <property type="entry name" value="HTH_XRE"/>
    <property type="match status" value="1"/>
</dbReference>
<sequence>MDTSLKQIGERLKGLREIFNISPEEIAQLCDISLEHYFKIEAGEADPSFYRLSKIAKRYNIGVDALLFGEDAHMSSYFVTRSGKGKSTEKHRNYTYEGLATAFRGRKADPFVVTIEPLEGDLRHNPNNYSGQEFDYVLEGTLEILIGNKELILNPGDSIYFDAQQKHCMRALGGKPVKFLCVVI</sequence>
<keyword evidence="1" id="KW-0238">DNA-binding</keyword>
<evidence type="ECO:0000259" key="2">
    <source>
        <dbReference type="PROSITE" id="PS50943"/>
    </source>
</evidence>
<dbReference type="PANTHER" id="PTHR46797:SF19">
    <property type="entry name" value="BLL2473 PROTEIN"/>
    <property type="match status" value="1"/>
</dbReference>
<dbReference type="PROSITE" id="PS50943">
    <property type="entry name" value="HTH_CROC1"/>
    <property type="match status" value="1"/>
</dbReference>
<protein>
    <submittedName>
        <fullName evidence="3">XRE family transcriptional regulator</fullName>
    </submittedName>
</protein>
<keyword evidence="4" id="KW-1185">Reference proteome</keyword>
<dbReference type="PANTHER" id="PTHR46797">
    <property type="entry name" value="HTH-TYPE TRANSCRIPTIONAL REGULATOR"/>
    <property type="match status" value="1"/>
</dbReference>
<feature type="domain" description="HTH cro/C1-type" evidence="2">
    <location>
        <begin position="12"/>
        <end position="66"/>
    </location>
</feature>
<reference evidence="3 4" key="1">
    <citation type="submission" date="2021-07" db="EMBL/GenBank/DDBJ databases">
        <title>Genomic diversity and antimicrobial resistance of Prevotella spp. isolated from chronic lung disease airways.</title>
        <authorList>
            <person name="Webb K.A."/>
            <person name="Olagoke O.S."/>
            <person name="Baird T."/>
            <person name="Neill J."/>
            <person name="Pham A."/>
            <person name="Wells T.J."/>
            <person name="Ramsay K.A."/>
            <person name="Bell S.C."/>
            <person name="Sarovich D.S."/>
            <person name="Price E.P."/>
        </authorList>
    </citation>
    <scope>NUCLEOTIDE SEQUENCE [LARGE SCALE GENOMIC DNA]</scope>
    <source>
        <strain evidence="3 4">SCHI0011.S.12</strain>
    </source>
</reference>
<dbReference type="RefSeq" id="WP_219481029.1">
    <property type="nucleotide sequence ID" value="NZ_CAUTHS010000002.1"/>
</dbReference>
<evidence type="ECO:0000313" key="3">
    <source>
        <dbReference type="EMBL" id="MBW4769267.1"/>
    </source>
</evidence>
<dbReference type="CDD" id="cd00093">
    <property type="entry name" value="HTH_XRE"/>
    <property type="match status" value="1"/>
</dbReference>
<organism evidence="3 4">
    <name type="scientific">Hoylesella nanceiensis</name>
    <dbReference type="NCBI Taxonomy" id="425941"/>
    <lineage>
        <taxon>Bacteria</taxon>
        <taxon>Pseudomonadati</taxon>
        <taxon>Bacteroidota</taxon>
        <taxon>Bacteroidia</taxon>
        <taxon>Bacteroidales</taxon>
        <taxon>Prevotellaceae</taxon>
        <taxon>Hoylesella</taxon>
    </lineage>
</organism>
<dbReference type="InterPro" id="IPR001387">
    <property type="entry name" value="Cro/C1-type_HTH"/>
</dbReference>
<dbReference type="EMBL" id="JAHXCT010000003">
    <property type="protein sequence ID" value="MBW4769267.1"/>
    <property type="molecule type" value="Genomic_DNA"/>
</dbReference>
<dbReference type="InterPro" id="IPR050807">
    <property type="entry name" value="TransReg_Diox_bact_type"/>
</dbReference>
<dbReference type="Proteomes" id="UP000788426">
    <property type="component" value="Unassembled WGS sequence"/>
</dbReference>
<dbReference type="Pfam" id="PF07883">
    <property type="entry name" value="Cupin_2"/>
    <property type="match status" value="1"/>
</dbReference>
<dbReference type="InterPro" id="IPR013096">
    <property type="entry name" value="Cupin_2"/>
</dbReference>
<accession>A0ABS6YDC2</accession>
<evidence type="ECO:0000256" key="1">
    <source>
        <dbReference type="ARBA" id="ARBA00023125"/>
    </source>
</evidence>
<evidence type="ECO:0000313" key="4">
    <source>
        <dbReference type="Proteomes" id="UP000788426"/>
    </source>
</evidence>
<gene>
    <name evidence="3" type="ORF">KZO38_05765</name>
</gene>
<dbReference type="Pfam" id="PF01381">
    <property type="entry name" value="HTH_3"/>
    <property type="match status" value="1"/>
</dbReference>
<dbReference type="CDD" id="cd02209">
    <property type="entry name" value="cupin_XRE_C"/>
    <property type="match status" value="1"/>
</dbReference>